<evidence type="ECO:0000256" key="3">
    <source>
        <dbReference type="SAM" id="MobiDB-lite"/>
    </source>
</evidence>
<proteinExistence type="predicted"/>
<feature type="compositionally biased region" description="Low complexity" evidence="3">
    <location>
        <begin position="1"/>
        <end position="17"/>
    </location>
</feature>
<dbReference type="CDD" id="cd00167">
    <property type="entry name" value="SANT"/>
    <property type="match status" value="2"/>
</dbReference>
<evidence type="ECO:0000259" key="5">
    <source>
        <dbReference type="PROSITE" id="PS51294"/>
    </source>
</evidence>
<sequence length="768" mass="85799">MTTLSSPSTPSTDLSSPEISKKHTESGEYVQSEESKSSILSPSAISQISQDENPAEGDDDSDNDSNWKGQLWSQEDDKKLKSVVSARKKTLRKKKQGHLTDSSDLGINWQGVGSTMERDGDKCKERYNFLRQSQGGRGPVPWTREEDEQILALVAQHGAKKWSSIANNIVGRSGKQCRERWHNHLNPNINKSKTWTAEEDRIIIESHIRFGNRWAEISKILNGRTDNAIKNHWNSSMKKKIEKYLERKRVDPTIPVVDESGRFLLRRENIEGCLQALQQTGSSSKSVQNQPKAYAGRPLGTTPLSRMHPNRMVPLATPMSAAQNPAAYNTMMKRQYDAMMAGAYPGVGYTPQSIKRVKSNSDHTKAVSPVNKKMLEEFMSDLKGGYVKGVYYSALERRRIIEKAVKSGSTDELNTLGLSPSEYSRLQKALPMNQSQHGAKWTTPQLQIYPHHPHYRNGFMPPPHHMHWTHPSPHYPMAQLFPGYPPVPPQQAPLAAPLSSDTNKLPHAVNIKESPQLPPPPSKTTKKIPALQNSLKLKHSPLLRTKDHSCQKPPSIERKSKEENFELCDSSDLSYSLTEYPLLGSPCAKASKNNCFSPFLVPTPKQTSTPGMCTSWGGDDAKLLHDTFSKGYVSSTKSSTTHTSRVFFKDELTEQPNLFEAGTKVKHENEETYFESDLTTTPGRTKSRVGVVTGSRRERIRGNATMVDDRDNLLSTAILATPKSPKVGSIQDIDQSLHHIDAYSVIKSPLHFGSPIMKAAARSPMRRL</sequence>
<dbReference type="InterPro" id="IPR017930">
    <property type="entry name" value="Myb_dom"/>
</dbReference>
<feature type="domain" description="Myb-like" evidence="4">
    <location>
        <begin position="141"/>
        <end position="185"/>
    </location>
</feature>
<organism evidence="6">
    <name type="scientific">Pseudo-nitzschia australis</name>
    <dbReference type="NCBI Taxonomy" id="44445"/>
    <lineage>
        <taxon>Eukaryota</taxon>
        <taxon>Sar</taxon>
        <taxon>Stramenopiles</taxon>
        <taxon>Ochrophyta</taxon>
        <taxon>Bacillariophyta</taxon>
        <taxon>Bacillariophyceae</taxon>
        <taxon>Bacillariophycidae</taxon>
        <taxon>Bacillariales</taxon>
        <taxon>Bacillariaceae</taxon>
        <taxon>Pseudo-nitzschia</taxon>
    </lineage>
</organism>
<dbReference type="InterPro" id="IPR009057">
    <property type="entry name" value="Homeodomain-like_sf"/>
</dbReference>
<feature type="compositionally biased region" description="Low complexity" evidence="3">
    <location>
        <begin position="37"/>
        <end position="50"/>
    </location>
</feature>
<dbReference type="SMART" id="SM00717">
    <property type="entry name" value="SANT"/>
    <property type="match status" value="3"/>
</dbReference>
<dbReference type="GO" id="GO:0045944">
    <property type="term" value="P:positive regulation of transcription by RNA polymerase II"/>
    <property type="evidence" value="ECO:0007669"/>
    <property type="project" value="TreeGrafter"/>
</dbReference>
<feature type="domain" description="Myb-like" evidence="4">
    <location>
        <begin position="191"/>
        <end position="237"/>
    </location>
</feature>
<feature type="region of interest" description="Disordered" evidence="3">
    <location>
        <begin position="1"/>
        <end position="74"/>
    </location>
</feature>
<evidence type="ECO:0000259" key="4">
    <source>
        <dbReference type="PROSITE" id="PS50090"/>
    </source>
</evidence>
<evidence type="ECO:0000256" key="1">
    <source>
        <dbReference type="ARBA" id="ARBA00022737"/>
    </source>
</evidence>
<dbReference type="GO" id="GO:0005634">
    <property type="term" value="C:nucleus"/>
    <property type="evidence" value="ECO:0007669"/>
    <property type="project" value="TreeGrafter"/>
</dbReference>
<keyword evidence="1" id="KW-0677">Repeat</keyword>
<dbReference type="EMBL" id="HBIX01000058">
    <property type="protein sequence ID" value="CAE0707329.1"/>
    <property type="molecule type" value="Transcribed_RNA"/>
</dbReference>
<reference evidence="6" key="1">
    <citation type="submission" date="2021-01" db="EMBL/GenBank/DDBJ databases">
        <authorList>
            <person name="Corre E."/>
            <person name="Pelletier E."/>
            <person name="Niang G."/>
            <person name="Scheremetjew M."/>
            <person name="Finn R."/>
            <person name="Kale V."/>
            <person name="Holt S."/>
            <person name="Cochrane G."/>
            <person name="Meng A."/>
            <person name="Brown T."/>
            <person name="Cohen L."/>
        </authorList>
    </citation>
    <scope>NUCLEOTIDE SEQUENCE</scope>
    <source>
        <strain evidence="6">10249 10 AB</strain>
    </source>
</reference>
<feature type="compositionally biased region" description="Polar residues" evidence="3">
    <location>
        <begin position="64"/>
        <end position="73"/>
    </location>
</feature>
<gene>
    <name evidence="6" type="ORF">PAUS00366_LOCUS49</name>
</gene>
<dbReference type="InterPro" id="IPR001005">
    <property type="entry name" value="SANT/Myb"/>
</dbReference>
<feature type="compositionally biased region" description="Acidic residues" evidence="3">
    <location>
        <begin position="53"/>
        <end position="63"/>
    </location>
</feature>
<dbReference type="PROSITE" id="PS50090">
    <property type="entry name" value="MYB_LIKE"/>
    <property type="match status" value="2"/>
</dbReference>
<evidence type="ECO:0000313" key="6">
    <source>
        <dbReference type="EMBL" id="CAE0707329.1"/>
    </source>
</evidence>
<feature type="compositionally biased region" description="Polar residues" evidence="3">
    <location>
        <begin position="281"/>
        <end position="291"/>
    </location>
</feature>
<evidence type="ECO:0000256" key="2">
    <source>
        <dbReference type="ARBA" id="ARBA00023125"/>
    </source>
</evidence>
<feature type="domain" description="HTH myb-type" evidence="5">
    <location>
        <begin position="141"/>
        <end position="189"/>
    </location>
</feature>
<dbReference type="AlphaFoldDB" id="A0A7S4EEH4"/>
<dbReference type="Pfam" id="PF00249">
    <property type="entry name" value="Myb_DNA-binding"/>
    <property type="match status" value="2"/>
</dbReference>
<dbReference type="GO" id="GO:0000278">
    <property type="term" value="P:mitotic cell cycle"/>
    <property type="evidence" value="ECO:0007669"/>
    <property type="project" value="TreeGrafter"/>
</dbReference>
<dbReference type="GO" id="GO:0000978">
    <property type="term" value="F:RNA polymerase II cis-regulatory region sequence-specific DNA binding"/>
    <property type="evidence" value="ECO:0007669"/>
    <property type="project" value="TreeGrafter"/>
</dbReference>
<dbReference type="PROSITE" id="PS51294">
    <property type="entry name" value="HTH_MYB"/>
    <property type="match status" value="2"/>
</dbReference>
<dbReference type="GO" id="GO:0000981">
    <property type="term" value="F:DNA-binding transcription factor activity, RNA polymerase II-specific"/>
    <property type="evidence" value="ECO:0007669"/>
    <property type="project" value="TreeGrafter"/>
</dbReference>
<dbReference type="PANTHER" id="PTHR45614:SF25">
    <property type="entry name" value="MYB PROTEIN"/>
    <property type="match status" value="1"/>
</dbReference>
<accession>A0A7S4EEH4</accession>
<protein>
    <submittedName>
        <fullName evidence="6">Uncharacterized protein</fullName>
    </submittedName>
</protein>
<name>A0A7S4EEH4_9STRA</name>
<dbReference type="PANTHER" id="PTHR45614">
    <property type="entry name" value="MYB PROTEIN-RELATED"/>
    <property type="match status" value="1"/>
</dbReference>
<keyword evidence="2" id="KW-0238">DNA-binding</keyword>
<feature type="region of interest" description="Disordered" evidence="3">
    <location>
        <begin position="281"/>
        <end position="306"/>
    </location>
</feature>
<dbReference type="SUPFAM" id="SSF46689">
    <property type="entry name" value="Homeodomain-like"/>
    <property type="match status" value="1"/>
</dbReference>
<dbReference type="InterPro" id="IPR050560">
    <property type="entry name" value="MYB_TF"/>
</dbReference>
<dbReference type="Gene3D" id="1.10.10.60">
    <property type="entry name" value="Homeodomain-like"/>
    <property type="match status" value="2"/>
</dbReference>
<dbReference type="FunFam" id="1.10.10.60:FF:000010">
    <property type="entry name" value="Transcriptional activator Myb isoform A"/>
    <property type="match status" value="1"/>
</dbReference>
<feature type="domain" description="HTH myb-type" evidence="5">
    <location>
        <begin position="194"/>
        <end position="241"/>
    </location>
</feature>